<evidence type="ECO:0000256" key="6">
    <source>
        <dbReference type="ARBA" id="ARBA00023004"/>
    </source>
</evidence>
<dbReference type="GO" id="GO:0047134">
    <property type="term" value="F:protein-disulfide reductase [NAD(P)H] activity"/>
    <property type="evidence" value="ECO:0007669"/>
    <property type="project" value="TreeGrafter"/>
</dbReference>
<dbReference type="PANTHER" id="PTHR38839">
    <property type="entry name" value="TRANSCRIPTIONAL REGULATOR WHID-RELATED"/>
    <property type="match status" value="1"/>
</dbReference>
<protein>
    <recommendedName>
        <fullName evidence="12">4Fe-4S Wbl-type domain-containing protein</fullName>
    </recommendedName>
</protein>
<evidence type="ECO:0000256" key="5">
    <source>
        <dbReference type="ARBA" id="ARBA00022723"/>
    </source>
</evidence>
<evidence type="ECO:0000259" key="12">
    <source>
        <dbReference type="PROSITE" id="PS51674"/>
    </source>
</evidence>
<evidence type="ECO:0000256" key="10">
    <source>
        <dbReference type="ARBA" id="ARBA00023157"/>
    </source>
</evidence>
<evidence type="ECO:0000256" key="8">
    <source>
        <dbReference type="ARBA" id="ARBA00023015"/>
    </source>
</evidence>
<gene>
    <name evidence="13" type="ORF">SANT12839_102050</name>
</gene>
<dbReference type="Proteomes" id="UP000299290">
    <property type="component" value="Unassembled WGS sequence"/>
</dbReference>
<comment type="subcellular location">
    <subcellularLocation>
        <location evidence="2">Cytoplasm</location>
    </subcellularLocation>
</comment>
<keyword evidence="6" id="KW-0408">Iron</keyword>
<evidence type="ECO:0000256" key="3">
    <source>
        <dbReference type="ARBA" id="ARBA00006597"/>
    </source>
</evidence>
<keyword evidence="14" id="KW-1185">Reference proteome</keyword>
<comment type="caution">
    <text evidence="13">The sequence shown here is derived from an EMBL/GenBank/DDBJ whole genome shotgun (WGS) entry which is preliminary data.</text>
</comment>
<keyword evidence="10" id="KW-1015">Disulfide bond</keyword>
<dbReference type="GO" id="GO:0003677">
    <property type="term" value="F:DNA binding"/>
    <property type="evidence" value="ECO:0007669"/>
    <property type="project" value="UniProtKB-KW"/>
</dbReference>
<evidence type="ECO:0000256" key="7">
    <source>
        <dbReference type="ARBA" id="ARBA00023014"/>
    </source>
</evidence>
<organism evidence="13 14">
    <name type="scientific">Streptomyces antimycoticus</name>
    <dbReference type="NCBI Taxonomy" id="68175"/>
    <lineage>
        <taxon>Bacteria</taxon>
        <taxon>Bacillati</taxon>
        <taxon>Actinomycetota</taxon>
        <taxon>Actinomycetes</taxon>
        <taxon>Kitasatosporales</taxon>
        <taxon>Streptomycetaceae</taxon>
        <taxon>Streptomyces</taxon>
        <taxon>Streptomyces violaceusniger group</taxon>
    </lineage>
</organism>
<dbReference type="InterPro" id="IPR003482">
    <property type="entry name" value="Whib"/>
</dbReference>
<dbReference type="GO" id="GO:0045892">
    <property type="term" value="P:negative regulation of DNA-templated transcription"/>
    <property type="evidence" value="ECO:0007669"/>
    <property type="project" value="TreeGrafter"/>
</dbReference>
<keyword evidence="5" id="KW-0479">Metal-binding</keyword>
<sequence>MSRRAPYPRLTGTEPCRADPELFFSTKEDDRKEAQLLCGPCPAREQCLAWALDNPSKTHYGVWAGTTRNDRNRLRREFRAAAKESA</sequence>
<name>A0A4D4KTZ6_9ACTN</name>
<dbReference type="GO" id="GO:0046872">
    <property type="term" value="F:metal ion binding"/>
    <property type="evidence" value="ECO:0007669"/>
    <property type="project" value="UniProtKB-KW"/>
</dbReference>
<dbReference type="InterPro" id="IPR034768">
    <property type="entry name" value="4FE4S_WBL"/>
</dbReference>
<comment type="similarity">
    <text evidence="3">Belongs to the WhiB family.</text>
</comment>
<evidence type="ECO:0000256" key="1">
    <source>
        <dbReference type="ARBA" id="ARBA00001966"/>
    </source>
</evidence>
<keyword evidence="9" id="KW-0238">DNA-binding</keyword>
<proteinExistence type="inferred from homology"/>
<dbReference type="GO" id="GO:0005737">
    <property type="term" value="C:cytoplasm"/>
    <property type="evidence" value="ECO:0007669"/>
    <property type="project" value="UniProtKB-SubCell"/>
</dbReference>
<keyword evidence="8" id="KW-0805">Transcription regulation</keyword>
<evidence type="ECO:0000313" key="13">
    <source>
        <dbReference type="EMBL" id="GDY49323.1"/>
    </source>
</evidence>
<evidence type="ECO:0000256" key="4">
    <source>
        <dbReference type="ARBA" id="ARBA00022485"/>
    </source>
</evidence>
<dbReference type="EMBL" id="BJHV01000003">
    <property type="protein sequence ID" value="GDY49323.1"/>
    <property type="molecule type" value="Genomic_DNA"/>
</dbReference>
<evidence type="ECO:0000313" key="14">
    <source>
        <dbReference type="Proteomes" id="UP000299290"/>
    </source>
</evidence>
<dbReference type="GO" id="GO:0045454">
    <property type="term" value="P:cell redox homeostasis"/>
    <property type="evidence" value="ECO:0007669"/>
    <property type="project" value="TreeGrafter"/>
</dbReference>
<feature type="domain" description="4Fe-4S Wbl-type" evidence="12">
    <location>
        <begin position="15"/>
        <end position="73"/>
    </location>
</feature>
<reference evidence="13 14" key="1">
    <citation type="journal article" date="2020" name="Int. J. Syst. Evol. Microbiol.">
        <title>Reclassification of Streptomyces castelarensis and Streptomyces sporoclivatus as later heterotypic synonyms of Streptomyces antimycoticus.</title>
        <authorList>
            <person name="Komaki H."/>
            <person name="Tamura T."/>
        </authorList>
    </citation>
    <scope>NUCLEOTIDE SEQUENCE [LARGE SCALE GENOMIC DNA]</scope>
    <source>
        <strain evidence="13 14">NBRC 12839</strain>
    </source>
</reference>
<keyword evidence="7" id="KW-0411">Iron-sulfur</keyword>
<dbReference type="GO" id="GO:0051539">
    <property type="term" value="F:4 iron, 4 sulfur cluster binding"/>
    <property type="evidence" value="ECO:0007669"/>
    <property type="project" value="UniProtKB-KW"/>
</dbReference>
<keyword evidence="11" id="KW-0804">Transcription</keyword>
<keyword evidence="4" id="KW-0004">4Fe-4S</keyword>
<evidence type="ECO:0000256" key="2">
    <source>
        <dbReference type="ARBA" id="ARBA00004496"/>
    </source>
</evidence>
<dbReference type="RefSeq" id="WP_162004032.1">
    <property type="nucleotide sequence ID" value="NZ_BJHV01000003.1"/>
</dbReference>
<evidence type="ECO:0000256" key="9">
    <source>
        <dbReference type="ARBA" id="ARBA00023125"/>
    </source>
</evidence>
<comment type="cofactor">
    <cofactor evidence="1">
        <name>[4Fe-4S] cluster</name>
        <dbReference type="ChEBI" id="CHEBI:49883"/>
    </cofactor>
</comment>
<evidence type="ECO:0000256" key="11">
    <source>
        <dbReference type="ARBA" id="ARBA00023163"/>
    </source>
</evidence>
<accession>A0A4D4KTZ6</accession>
<dbReference type="AlphaFoldDB" id="A0A4D4KTZ6"/>
<dbReference type="Pfam" id="PF02467">
    <property type="entry name" value="Whib"/>
    <property type="match status" value="1"/>
</dbReference>
<dbReference type="PROSITE" id="PS51674">
    <property type="entry name" value="4FE4S_WBL"/>
    <property type="match status" value="1"/>
</dbReference>